<reference evidence="1" key="1">
    <citation type="submission" date="2020-03" db="EMBL/GenBank/DDBJ databases">
        <authorList>
            <person name="Guo F."/>
        </authorList>
    </citation>
    <scope>NUCLEOTIDE SEQUENCE</scope>
    <source>
        <strain evidence="1">JCM 30134</strain>
    </source>
</reference>
<sequence length="83" mass="9350">MPHFYGGLACASAVWQRGSQAMDEYFQLISERLTHQAWWYGDDWSVMDATSTGVFGAWKAHIMTSVVIRRLSITPDVCPNAPQ</sequence>
<gene>
    <name evidence="1" type="ORF">G8770_12555</name>
</gene>
<dbReference type="RefSeq" id="WP_167187058.1">
    <property type="nucleotide sequence ID" value="NZ_JAAONZ010000009.1"/>
</dbReference>
<comment type="caution">
    <text evidence="1">The sequence shown here is derived from an EMBL/GenBank/DDBJ whole genome shotgun (WGS) entry which is preliminary data.</text>
</comment>
<dbReference type="EMBL" id="JAAONZ010000009">
    <property type="protein sequence ID" value="NHO66371.1"/>
    <property type="molecule type" value="Genomic_DNA"/>
</dbReference>
<protein>
    <recommendedName>
        <fullName evidence="3">Glutathione S-transferase</fullName>
    </recommendedName>
</protein>
<name>A0A9E5JXG1_9GAMM</name>
<organism evidence="1 2">
    <name type="scientific">Pseudomaricurvus hydrocarbonicus</name>
    <dbReference type="NCBI Taxonomy" id="1470433"/>
    <lineage>
        <taxon>Bacteria</taxon>
        <taxon>Pseudomonadati</taxon>
        <taxon>Pseudomonadota</taxon>
        <taxon>Gammaproteobacteria</taxon>
        <taxon>Cellvibrionales</taxon>
        <taxon>Cellvibrionaceae</taxon>
        <taxon>Pseudomaricurvus</taxon>
    </lineage>
</organism>
<dbReference type="Proteomes" id="UP000787472">
    <property type="component" value="Unassembled WGS sequence"/>
</dbReference>
<keyword evidence="2" id="KW-1185">Reference proteome</keyword>
<accession>A0A9E5JXG1</accession>
<evidence type="ECO:0008006" key="3">
    <source>
        <dbReference type="Google" id="ProtNLM"/>
    </source>
</evidence>
<proteinExistence type="predicted"/>
<evidence type="ECO:0000313" key="2">
    <source>
        <dbReference type="Proteomes" id="UP000787472"/>
    </source>
</evidence>
<dbReference type="AlphaFoldDB" id="A0A9E5JXG1"/>
<evidence type="ECO:0000313" key="1">
    <source>
        <dbReference type="EMBL" id="NHO66371.1"/>
    </source>
</evidence>